<comment type="caution">
    <text evidence="4">The sequence shown here is derived from an EMBL/GenBank/DDBJ whole genome shotgun (WGS) entry which is preliminary data.</text>
</comment>
<evidence type="ECO:0000313" key="1">
    <source>
        <dbReference type="EMBL" id="CAF0752874.1"/>
    </source>
</evidence>
<name>A0A813SZY6_9BILA</name>
<dbReference type="EMBL" id="CAJNOL010000060">
    <property type="protein sequence ID" value="CAF0803074.1"/>
    <property type="molecule type" value="Genomic_DNA"/>
</dbReference>
<evidence type="ECO:0000313" key="3">
    <source>
        <dbReference type="EMBL" id="CAF0803074.1"/>
    </source>
</evidence>
<dbReference type="EMBL" id="CAJNOH010000050">
    <property type="protein sequence ID" value="CAF0812551.1"/>
    <property type="molecule type" value="Genomic_DNA"/>
</dbReference>
<dbReference type="EMBL" id="CAJNOO010000026">
    <property type="protein sequence ID" value="CAF0752874.1"/>
    <property type="molecule type" value="Genomic_DNA"/>
</dbReference>
<proteinExistence type="predicted"/>
<dbReference type="Proteomes" id="UP000663882">
    <property type="component" value="Unassembled WGS sequence"/>
</dbReference>
<organism evidence="4 9">
    <name type="scientific">Rotaria sordida</name>
    <dbReference type="NCBI Taxonomy" id="392033"/>
    <lineage>
        <taxon>Eukaryota</taxon>
        <taxon>Metazoa</taxon>
        <taxon>Spiralia</taxon>
        <taxon>Gnathifera</taxon>
        <taxon>Rotifera</taxon>
        <taxon>Eurotatoria</taxon>
        <taxon>Bdelloidea</taxon>
        <taxon>Philodinida</taxon>
        <taxon>Philodinidae</taxon>
        <taxon>Rotaria</taxon>
    </lineage>
</organism>
<evidence type="ECO:0000313" key="7">
    <source>
        <dbReference type="EMBL" id="CAF3659624.1"/>
    </source>
</evidence>
<evidence type="ECO:0000313" key="8">
    <source>
        <dbReference type="EMBL" id="CAF3753233.1"/>
    </source>
</evidence>
<dbReference type="EMBL" id="CAJNOL010000061">
    <property type="protein sequence ID" value="CAF0804301.1"/>
    <property type="molecule type" value="Genomic_DNA"/>
</dbReference>
<evidence type="ECO:0000313" key="6">
    <source>
        <dbReference type="EMBL" id="CAF3494337.1"/>
    </source>
</evidence>
<dbReference type="EMBL" id="CAJOBE010000562">
    <property type="protein sequence ID" value="CAF3659624.1"/>
    <property type="molecule type" value="Genomic_DNA"/>
</dbReference>
<dbReference type="AlphaFoldDB" id="A0A813SZY6"/>
<dbReference type="Proteomes" id="UP000663874">
    <property type="component" value="Unassembled WGS sequence"/>
</dbReference>
<evidence type="ECO:0000313" key="9">
    <source>
        <dbReference type="Proteomes" id="UP000663870"/>
    </source>
</evidence>
<dbReference type="EMBL" id="CAJOAX010000054">
    <property type="protein sequence ID" value="CAF3494337.1"/>
    <property type="molecule type" value="Genomic_DNA"/>
</dbReference>
<dbReference type="EMBL" id="CAJOBD010001046">
    <property type="protein sequence ID" value="CAF3753233.1"/>
    <property type="molecule type" value="Genomic_DNA"/>
</dbReference>
<sequence>MDNEFIPGSDPEEIKDFLHNCGLIPLNEYYTQLKKMLKRQRQSPKTINEQIQKKLAENGIHKDDLSKNISLLCPRKRTSFSPVITRKRGKAIKKRTPSATQLSDITTTVITPTTTDIIEISIEKLTNETNTIDDDQPLDLRLRTQSVNKF</sequence>
<evidence type="ECO:0000313" key="4">
    <source>
        <dbReference type="EMBL" id="CAF0804301.1"/>
    </source>
</evidence>
<dbReference type="Proteomes" id="UP000663870">
    <property type="component" value="Unassembled WGS sequence"/>
</dbReference>
<dbReference type="OrthoDB" id="10023087at2759"/>
<protein>
    <submittedName>
        <fullName evidence="4">Uncharacterized protein</fullName>
    </submittedName>
</protein>
<dbReference type="Proteomes" id="UP000663864">
    <property type="component" value="Unassembled WGS sequence"/>
</dbReference>
<dbReference type="Proteomes" id="UP000663854">
    <property type="component" value="Unassembled WGS sequence"/>
</dbReference>
<evidence type="ECO:0000313" key="5">
    <source>
        <dbReference type="EMBL" id="CAF0812551.1"/>
    </source>
</evidence>
<evidence type="ECO:0000313" key="2">
    <source>
        <dbReference type="EMBL" id="CAF0766058.1"/>
    </source>
</evidence>
<dbReference type="EMBL" id="CAJNOT010000009">
    <property type="protein sequence ID" value="CAF0766058.1"/>
    <property type="molecule type" value="Genomic_DNA"/>
</dbReference>
<keyword evidence="9" id="KW-1185">Reference proteome</keyword>
<dbReference type="Proteomes" id="UP000663836">
    <property type="component" value="Unassembled WGS sequence"/>
</dbReference>
<accession>A0A813SZY6</accession>
<gene>
    <name evidence="7" type="ORF">FNK824_LOCUS6472</name>
    <name evidence="8" type="ORF">JBS370_LOCUS12688</name>
    <name evidence="3" type="ORF">JXQ802_LOCUS4334</name>
    <name evidence="4" type="ORF">JXQ802_LOCUS4394</name>
    <name evidence="6" type="ORF">OTI717_LOCUS1325</name>
    <name evidence="5" type="ORF">PYM288_LOCUS5169</name>
    <name evidence="1" type="ORF">RFH988_LOCUS1400</name>
    <name evidence="2" type="ORF">ZHD862_LOCUS592</name>
</gene>
<reference evidence="4" key="1">
    <citation type="submission" date="2021-02" db="EMBL/GenBank/DDBJ databases">
        <authorList>
            <person name="Nowell W R."/>
        </authorList>
    </citation>
    <scope>NUCLEOTIDE SEQUENCE</scope>
</reference>
<dbReference type="Proteomes" id="UP000663823">
    <property type="component" value="Unassembled WGS sequence"/>
</dbReference>